<dbReference type="AlphaFoldDB" id="A0A4Y6PVA9"/>
<gene>
    <name evidence="2" type="ORF">FIV42_15975</name>
</gene>
<organism evidence="2 3">
    <name type="scientific">Persicimonas caeni</name>
    <dbReference type="NCBI Taxonomy" id="2292766"/>
    <lineage>
        <taxon>Bacteria</taxon>
        <taxon>Deltaproteobacteria</taxon>
        <taxon>Bradymonadales</taxon>
        <taxon>Bradymonadaceae</taxon>
        <taxon>Persicimonas</taxon>
    </lineage>
</organism>
<dbReference type="GO" id="GO:0005524">
    <property type="term" value="F:ATP binding"/>
    <property type="evidence" value="ECO:0007669"/>
    <property type="project" value="InterPro"/>
</dbReference>
<evidence type="ECO:0000259" key="1">
    <source>
        <dbReference type="Pfam" id="PF01695"/>
    </source>
</evidence>
<evidence type="ECO:0000313" key="2">
    <source>
        <dbReference type="EMBL" id="QDG52183.1"/>
    </source>
</evidence>
<name>A0A4Y6PVA9_PERCE</name>
<feature type="domain" description="IstB-like ATP-binding" evidence="1">
    <location>
        <begin position="29"/>
        <end position="106"/>
    </location>
</feature>
<dbReference type="Gene3D" id="3.40.50.300">
    <property type="entry name" value="P-loop containing nucleotide triphosphate hydrolases"/>
    <property type="match status" value="1"/>
</dbReference>
<dbReference type="InterPro" id="IPR027417">
    <property type="entry name" value="P-loop_NTPase"/>
</dbReference>
<accession>A0A5B8Y619</accession>
<evidence type="ECO:0000313" key="3">
    <source>
        <dbReference type="Proteomes" id="UP000315995"/>
    </source>
</evidence>
<accession>A0A4Y6PVA9</accession>
<dbReference type="Pfam" id="PF01695">
    <property type="entry name" value="IstB_IS21"/>
    <property type="match status" value="1"/>
</dbReference>
<dbReference type="OrthoDB" id="8150723at2"/>
<reference evidence="2 3" key="1">
    <citation type="submission" date="2019-06" db="EMBL/GenBank/DDBJ databases">
        <title>Persicimonas caeni gen. nov., sp. nov., a predatory bacterium isolated from solar saltern.</title>
        <authorList>
            <person name="Wang S."/>
        </authorList>
    </citation>
    <scope>NUCLEOTIDE SEQUENCE [LARGE SCALE GENOMIC DNA]</scope>
    <source>
        <strain evidence="2 3">YN101</strain>
    </source>
</reference>
<dbReference type="EMBL" id="CP041186">
    <property type="protein sequence ID" value="QDG52183.1"/>
    <property type="molecule type" value="Genomic_DNA"/>
</dbReference>
<sequence length="121" mass="14074">MTCNVVNHPEPRSPACNGLRRGMYFPYRIDEVGYLSYDSKAADLLFEVVNRRYKAQKSVALTTNLAFKNWTTVFPNATCTVALVDRLCHRADILKVEGDSWRKKEAMERQERRKDDEENDQ</sequence>
<dbReference type="Proteomes" id="UP000315995">
    <property type="component" value="Chromosome"/>
</dbReference>
<dbReference type="InterPro" id="IPR002611">
    <property type="entry name" value="IstB_ATP-bd"/>
</dbReference>
<proteinExistence type="predicted"/>
<keyword evidence="3" id="KW-1185">Reference proteome</keyword>
<protein>
    <recommendedName>
        <fullName evidence="1">IstB-like ATP-binding domain-containing protein</fullName>
    </recommendedName>
</protein>